<dbReference type="PANTHER" id="PTHR43166">
    <property type="entry name" value="AMINO ACID IMPORT ATP-BINDING PROTEIN"/>
    <property type="match status" value="1"/>
</dbReference>
<accession>A0A839QJC2</accession>
<dbReference type="InterPro" id="IPR041701">
    <property type="entry name" value="MetN_ABC"/>
</dbReference>
<dbReference type="EMBL" id="JACHVS010000001">
    <property type="protein sequence ID" value="MBB2995703.1"/>
    <property type="molecule type" value="Genomic_DNA"/>
</dbReference>
<dbReference type="InterPro" id="IPR003593">
    <property type="entry name" value="AAA+_ATPase"/>
</dbReference>
<evidence type="ECO:0000256" key="8">
    <source>
        <dbReference type="ARBA" id="ARBA00023136"/>
    </source>
</evidence>
<dbReference type="Proteomes" id="UP000523000">
    <property type="component" value="Unassembled WGS sequence"/>
</dbReference>
<dbReference type="PROSITE" id="PS50893">
    <property type="entry name" value="ABC_TRANSPORTER_2"/>
    <property type="match status" value="1"/>
</dbReference>
<name>A0A839QJC2_9MICC</name>
<dbReference type="InterPro" id="IPR003439">
    <property type="entry name" value="ABC_transporter-like_ATP-bd"/>
</dbReference>
<keyword evidence="8" id="KW-0472">Membrane</keyword>
<evidence type="ECO:0000256" key="2">
    <source>
        <dbReference type="ARBA" id="ARBA00022448"/>
    </source>
</evidence>
<evidence type="ECO:0000256" key="6">
    <source>
        <dbReference type="ARBA" id="ARBA00022967"/>
    </source>
</evidence>
<evidence type="ECO:0000256" key="1">
    <source>
        <dbReference type="ARBA" id="ARBA00005417"/>
    </source>
</evidence>
<evidence type="ECO:0000256" key="10">
    <source>
        <dbReference type="ARBA" id="ARBA00063837"/>
    </source>
</evidence>
<comment type="similarity">
    <text evidence="1">Belongs to the ABC transporter superfamily.</text>
</comment>
<protein>
    <submittedName>
        <fullName evidence="12">D-methionine transport system ATP-binding protein</fullName>
    </submittedName>
</protein>
<dbReference type="GO" id="GO:0016887">
    <property type="term" value="F:ATP hydrolysis activity"/>
    <property type="evidence" value="ECO:0007669"/>
    <property type="project" value="InterPro"/>
</dbReference>
<keyword evidence="7" id="KW-0029">Amino-acid transport</keyword>
<evidence type="ECO:0000256" key="4">
    <source>
        <dbReference type="ARBA" id="ARBA00022741"/>
    </source>
</evidence>
<dbReference type="SUPFAM" id="SSF52540">
    <property type="entry name" value="P-loop containing nucleoside triphosphate hydrolases"/>
    <property type="match status" value="1"/>
</dbReference>
<evidence type="ECO:0000259" key="11">
    <source>
        <dbReference type="PROSITE" id="PS50893"/>
    </source>
</evidence>
<proteinExistence type="inferred from homology"/>
<feature type="domain" description="ABC transporter" evidence="11">
    <location>
        <begin position="13"/>
        <end position="254"/>
    </location>
</feature>
<dbReference type="FunFam" id="3.40.50.300:FF:000056">
    <property type="entry name" value="Cell division ATP-binding protein FtsE"/>
    <property type="match status" value="1"/>
</dbReference>
<dbReference type="Gene3D" id="3.40.50.300">
    <property type="entry name" value="P-loop containing nucleotide triphosphate hydrolases"/>
    <property type="match status" value="1"/>
</dbReference>
<keyword evidence="13" id="KW-1185">Reference proteome</keyword>
<keyword evidence="4" id="KW-0547">Nucleotide-binding</keyword>
<dbReference type="GO" id="GO:0005886">
    <property type="term" value="C:plasma membrane"/>
    <property type="evidence" value="ECO:0007669"/>
    <property type="project" value="UniProtKB-ARBA"/>
</dbReference>
<dbReference type="InterPro" id="IPR017871">
    <property type="entry name" value="ABC_transporter-like_CS"/>
</dbReference>
<evidence type="ECO:0000256" key="9">
    <source>
        <dbReference type="ARBA" id="ARBA00054718"/>
    </source>
</evidence>
<dbReference type="InterPro" id="IPR027417">
    <property type="entry name" value="P-loop_NTPase"/>
</dbReference>
<evidence type="ECO:0000256" key="7">
    <source>
        <dbReference type="ARBA" id="ARBA00022970"/>
    </source>
</evidence>
<comment type="function">
    <text evidence="9">Part of the ABC transporter FtsEX involved in cellular division. Has ATPase activity.</text>
</comment>
<evidence type="ECO:0000256" key="3">
    <source>
        <dbReference type="ARBA" id="ARBA00022475"/>
    </source>
</evidence>
<dbReference type="GO" id="GO:0006865">
    <property type="term" value="P:amino acid transport"/>
    <property type="evidence" value="ECO:0007669"/>
    <property type="project" value="UniProtKB-KW"/>
</dbReference>
<evidence type="ECO:0000313" key="12">
    <source>
        <dbReference type="EMBL" id="MBB2995703.1"/>
    </source>
</evidence>
<comment type="caution">
    <text evidence="12">The sequence shown here is derived from an EMBL/GenBank/DDBJ whole genome shotgun (WGS) entry which is preliminary data.</text>
</comment>
<dbReference type="CDD" id="cd03258">
    <property type="entry name" value="ABC_MetN_methionine_transporter"/>
    <property type="match status" value="1"/>
</dbReference>
<dbReference type="PANTHER" id="PTHR43166:SF30">
    <property type="entry name" value="METHIONINE IMPORT ATP-BINDING PROTEIN METN"/>
    <property type="match status" value="1"/>
</dbReference>
<dbReference type="RefSeq" id="WP_183510904.1">
    <property type="nucleotide sequence ID" value="NZ_BAABGK010000001.1"/>
</dbReference>
<dbReference type="GO" id="GO:0005524">
    <property type="term" value="F:ATP binding"/>
    <property type="evidence" value="ECO:0007669"/>
    <property type="project" value="UniProtKB-KW"/>
</dbReference>
<dbReference type="InterPro" id="IPR050086">
    <property type="entry name" value="MetN_ABC_transporter-like"/>
</dbReference>
<dbReference type="Pfam" id="PF00005">
    <property type="entry name" value="ABC_tran"/>
    <property type="match status" value="1"/>
</dbReference>
<keyword evidence="6" id="KW-1278">Translocase</keyword>
<dbReference type="AlphaFoldDB" id="A0A839QJC2"/>
<reference evidence="12 13" key="1">
    <citation type="submission" date="2020-08" db="EMBL/GenBank/DDBJ databases">
        <title>Sequencing the genomes of 1000 actinobacteria strains.</title>
        <authorList>
            <person name="Klenk H.-P."/>
        </authorList>
    </citation>
    <scope>NUCLEOTIDE SEQUENCE [LARGE SCALE GENOMIC DNA]</scope>
    <source>
        <strain evidence="12 13">DSM 22826</strain>
    </source>
</reference>
<keyword evidence="2" id="KW-0813">Transport</keyword>
<evidence type="ECO:0000313" key="13">
    <source>
        <dbReference type="Proteomes" id="UP000523000"/>
    </source>
</evidence>
<keyword evidence="5 12" id="KW-0067">ATP-binding</keyword>
<gene>
    <name evidence="12" type="ORF">E9229_001894</name>
</gene>
<sequence>MTSSPLAPARGSVRFENITKSYAAKGAATGVLALDDVSLDLPPGKITGVIGRSGAGKSTLLRTVNLLERPSSGRILLDGQDIAAVTGNQLREVRRRIGMIFQHFSLMSSKTVWENVRLPLRMAGVPDAEADQRVAELLELVGLDHRADAYPAQLSGGQKQRVGIARALVQDPEILLCDEATSALDPETTRSILELLQRINRERGVTILLITHEMGVIQEICDLVAVIDGGKVVEHGPVWQVFSSPEHPTTLSLLESFRRSSLPEITRALSGVAPAGAPDKRETQLVLRFDGTRPVDVSALVNQLQDQTGTPVRMLASSITPVQGHPQGYVVVSLGGGLGHDSLIERARSIASEVEILQTV</sequence>
<organism evidence="12 13">
    <name type="scientific">Paeniglutamicibacter cryotolerans</name>
    <dbReference type="NCBI Taxonomy" id="670079"/>
    <lineage>
        <taxon>Bacteria</taxon>
        <taxon>Bacillati</taxon>
        <taxon>Actinomycetota</taxon>
        <taxon>Actinomycetes</taxon>
        <taxon>Micrococcales</taxon>
        <taxon>Micrococcaceae</taxon>
        <taxon>Paeniglutamicibacter</taxon>
    </lineage>
</organism>
<keyword evidence="3" id="KW-1003">Cell membrane</keyword>
<evidence type="ECO:0000256" key="5">
    <source>
        <dbReference type="ARBA" id="ARBA00022840"/>
    </source>
</evidence>
<comment type="subunit">
    <text evidence="10">Homodimer. Forms a membrane-associated complex with FtsX.</text>
</comment>
<dbReference type="SMART" id="SM00382">
    <property type="entry name" value="AAA"/>
    <property type="match status" value="1"/>
</dbReference>
<dbReference type="PROSITE" id="PS00211">
    <property type="entry name" value="ABC_TRANSPORTER_1"/>
    <property type="match status" value="1"/>
</dbReference>